<accession>A0ABN8B7W9</accession>
<keyword evidence="3" id="KW-1185">Reference proteome</keyword>
<dbReference type="EMBL" id="OU963896">
    <property type="protein sequence ID" value="CAH0404535.1"/>
    <property type="molecule type" value="Genomic_DNA"/>
</dbReference>
<evidence type="ECO:0000256" key="1">
    <source>
        <dbReference type="SAM" id="SignalP"/>
    </source>
</evidence>
<evidence type="ECO:0000313" key="3">
    <source>
        <dbReference type="Proteomes" id="UP001153292"/>
    </source>
</evidence>
<feature type="chain" id="PRO_5045783667" evidence="1">
    <location>
        <begin position="21"/>
        <end position="122"/>
    </location>
</feature>
<reference evidence="2" key="1">
    <citation type="submission" date="2021-12" db="EMBL/GenBank/DDBJ databases">
        <authorList>
            <person name="King R."/>
        </authorList>
    </citation>
    <scope>NUCLEOTIDE SEQUENCE</scope>
</reference>
<keyword evidence="1" id="KW-0732">Signal</keyword>
<name>A0ABN8B7W9_CHISP</name>
<protein>
    <submittedName>
        <fullName evidence="2">Uncharacterized protein</fullName>
    </submittedName>
</protein>
<evidence type="ECO:0000313" key="2">
    <source>
        <dbReference type="EMBL" id="CAH0404535.1"/>
    </source>
</evidence>
<dbReference type="Proteomes" id="UP001153292">
    <property type="component" value="Chromosome 3"/>
</dbReference>
<feature type="signal peptide" evidence="1">
    <location>
        <begin position="1"/>
        <end position="20"/>
    </location>
</feature>
<sequence length="122" mass="13242">MAPTLIKSFVVFAFIALVSAQDDKCTTVTKGALTGTPVMFPRYSLPKLQPSWFIPITQPCKVAGVMMNVCDPDGPPAPSVEILNLSKAWITRNADSMLHDISVDVIVFCKATSPNNPYGERV</sequence>
<proteinExistence type="predicted"/>
<organism evidence="2 3">
    <name type="scientific">Chilo suppressalis</name>
    <name type="common">Asiatic rice borer moth</name>
    <dbReference type="NCBI Taxonomy" id="168631"/>
    <lineage>
        <taxon>Eukaryota</taxon>
        <taxon>Metazoa</taxon>
        <taxon>Ecdysozoa</taxon>
        <taxon>Arthropoda</taxon>
        <taxon>Hexapoda</taxon>
        <taxon>Insecta</taxon>
        <taxon>Pterygota</taxon>
        <taxon>Neoptera</taxon>
        <taxon>Endopterygota</taxon>
        <taxon>Lepidoptera</taxon>
        <taxon>Glossata</taxon>
        <taxon>Ditrysia</taxon>
        <taxon>Pyraloidea</taxon>
        <taxon>Crambidae</taxon>
        <taxon>Crambinae</taxon>
        <taxon>Chilo</taxon>
    </lineage>
</organism>
<gene>
    <name evidence="2" type="ORF">CHILSU_LOCUS7876</name>
</gene>